<organism evidence="2 3">
    <name type="scientific">Cohnella boryungensis</name>
    <dbReference type="NCBI Taxonomy" id="768479"/>
    <lineage>
        <taxon>Bacteria</taxon>
        <taxon>Bacillati</taxon>
        <taxon>Bacillota</taxon>
        <taxon>Bacilli</taxon>
        <taxon>Bacillales</taxon>
        <taxon>Paenibacillaceae</taxon>
        <taxon>Cohnella</taxon>
    </lineage>
</organism>
<dbReference type="InterPro" id="IPR036388">
    <property type="entry name" value="WH-like_DNA-bd_sf"/>
</dbReference>
<gene>
    <name evidence="2" type="ORF">ACFO1S_09075</name>
</gene>
<dbReference type="Proteomes" id="UP001595755">
    <property type="component" value="Unassembled WGS sequence"/>
</dbReference>
<dbReference type="PANTHER" id="PTHR30024:SF42">
    <property type="entry name" value="ALIPHATIC SULFONATES-BINDING PROTEIN-RELATED"/>
    <property type="match status" value="1"/>
</dbReference>
<evidence type="ECO:0000313" key="3">
    <source>
        <dbReference type="Proteomes" id="UP001595755"/>
    </source>
</evidence>
<proteinExistence type="predicted"/>
<protein>
    <submittedName>
        <fullName evidence="2">Helix-turn-helix domain-containing protein</fullName>
    </submittedName>
</protein>
<name>A0ABV8S8A6_9BACL</name>
<dbReference type="Gene3D" id="3.40.190.10">
    <property type="entry name" value="Periplasmic binding protein-like II"/>
    <property type="match status" value="2"/>
</dbReference>
<dbReference type="InterPro" id="IPR009061">
    <property type="entry name" value="DNA-bd_dom_put_sf"/>
</dbReference>
<dbReference type="SUPFAM" id="SSF46955">
    <property type="entry name" value="Putative DNA-binding domain"/>
    <property type="match status" value="1"/>
</dbReference>
<evidence type="ECO:0000313" key="2">
    <source>
        <dbReference type="EMBL" id="MFC4303606.1"/>
    </source>
</evidence>
<dbReference type="PANTHER" id="PTHR30024">
    <property type="entry name" value="ALIPHATIC SULFONATES-BINDING PROTEIN-RELATED"/>
    <property type="match status" value="1"/>
</dbReference>
<sequence>MGDDRFDLLSLQEAMDILGISRATIDRWRKAKQLPHIKIGKEVWFDKQQLHAWVRLHAQIRPVAPPSQAPGPGRTIRVGYQSGAALLWSPLIIRKLGFFEEELRKLGPSGEYRVLWYNAPNGMELVEDLISGQAHIASIGDYPMMAGMALGRILPRFQPLFLAFDGKTTDGEGISLVVPNRHSGRRQTEWQGLPILTVGHSSASRRLRDWLKANEIGSAPVIHRNMSDCYKGIVTGQAGASMMWEPYLSWAKATGRAVPVASEEFGGDYLTGLMADRGWAEDNEDIVVAYLKAHLRAHAYMRHEPSRASETISAASGVPIAVVFDLLSRIRWDASLYGRDLQTLLRLGDDLDGLPRETVGSEEPFRYAPPYLQQAITALKLPTLPDLPLPGAWSSESLY</sequence>
<dbReference type="InterPro" id="IPR010093">
    <property type="entry name" value="SinI_DNA-bd"/>
</dbReference>
<accession>A0ABV8S8A6</accession>
<dbReference type="Pfam" id="PF12728">
    <property type="entry name" value="HTH_17"/>
    <property type="match status" value="1"/>
</dbReference>
<dbReference type="Gene3D" id="1.10.10.10">
    <property type="entry name" value="Winged helix-like DNA-binding domain superfamily/Winged helix DNA-binding domain"/>
    <property type="match status" value="1"/>
</dbReference>
<reference evidence="3" key="1">
    <citation type="journal article" date="2019" name="Int. J. Syst. Evol. Microbiol.">
        <title>The Global Catalogue of Microorganisms (GCM) 10K type strain sequencing project: providing services to taxonomists for standard genome sequencing and annotation.</title>
        <authorList>
            <consortium name="The Broad Institute Genomics Platform"/>
            <consortium name="The Broad Institute Genome Sequencing Center for Infectious Disease"/>
            <person name="Wu L."/>
            <person name="Ma J."/>
        </authorList>
    </citation>
    <scope>NUCLEOTIDE SEQUENCE [LARGE SCALE GENOMIC DNA]</scope>
    <source>
        <strain evidence="3">CGMCC 4.1641</strain>
    </source>
</reference>
<dbReference type="InterPro" id="IPR041657">
    <property type="entry name" value="HTH_17"/>
</dbReference>
<dbReference type="EMBL" id="JBHSED010000013">
    <property type="protein sequence ID" value="MFC4303606.1"/>
    <property type="molecule type" value="Genomic_DNA"/>
</dbReference>
<evidence type="ECO:0000259" key="1">
    <source>
        <dbReference type="Pfam" id="PF12728"/>
    </source>
</evidence>
<comment type="caution">
    <text evidence="2">The sequence shown here is derived from an EMBL/GenBank/DDBJ whole genome shotgun (WGS) entry which is preliminary data.</text>
</comment>
<dbReference type="SUPFAM" id="SSF53850">
    <property type="entry name" value="Periplasmic binding protein-like II"/>
    <property type="match status" value="1"/>
</dbReference>
<dbReference type="NCBIfam" id="TIGR01764">
    <property type="entry name" value="excise"/>
    <property type="match status" value="1"/>
</dbReference>
<feature type="domain" description="Helix-turn-helix" evidence="1">
    <location>
        <begin position="8"/>
        <end position="55"/>
    </location>
</feature>
<keyword evidence="3" id="KW-1185">Reference proteome</keyword>
<dbReference type="RefSeq" id="WP_204602683.1">
    <property type="nucleotide sequence ID" value="NZ_JBHSED010000013.1"/>
</dbReference>